<feature type="region of interest" description="Disordered" evidence="6">
    <location>
        <begin position="43"/>
        <end position="168"/>
    </location>
</feature>
<feature type="domain" description="CTCK" evidence="7">
    <location>
        <begin position="268"/>
        <end position="352"/>
    </location>
</feature>
<comment type="caution">
    <text evidence="8">The sequence shown here is derived from an EMBL/GenBank/DDBJ whole genome shotgun (WGS) entry which is preliminary data.</text>
</comment>
<dbReference type="InterPro" id="IPR006207">
    <property type="entry name" value="Cys_knot_C"/>
</dbReference>
<evidence type="ECO:0000313" key="8">
    <source>
        <dbReference type="EMBL" id="KAB1269395.1"/>
    </source>
</evidence>
<evidence type="ECO:0000256" key="5">
    <source>
        <dbReference type="PROSITE-ProRule" id="PRU00039"/>
    </source>
</evidence>
<dbReference type="Gene3D" id="2.10.90.10">
    <property type="entry name" value="Cystine-knot cytokines"/>
    <property type="match status" value="1"/>
</dbReference>
<feature type="disulfide bond" evidence="5">
    <location>
        <begin position="291"/>
        <end position="345"/>
    </location>
</feature>
<feature type="compositionally biased region" description="Low complexity" evidence="6">
    <location>
        <begin position="101"/>
        <end position="131"/>
    </location>
</feature>
<evidence type="ECO:0000256" key="3">
    <source>
        <dbReference type="ARBA" id="ARBA00022737"/>
    </source>
</evidence>
<evidence type="ECO:0000256" key="4">
    <source>
        <dbReference type="ARBA" id="ARBA00023157"/>
    </source>
</evidence>
<sequence length="359" mass="37959">MMIARQTERGYNFHRRNQNWSSNRNIASTMVIALGTTRVAFGTTLEPGSSNTEATTPSGGNGTTGSGINTVTTGVNPGRTTSSGSPNTGATTGTSERPSPGSETGTTGVASGTTVASGSSNTGATTSLGSGETTQSGIKIVTAGGTAGTTIRPGSSNTTATTSPEVRATTGAETAIGTIKVLLWYQAELLVSQRPPAQPPSQCQQQAPQYPTQVGDSFDDPNNPCVSYTCLNTGLTAVVQDCPKQTWCAEEDRVYDSKKCCYTCNTKCTSSPVNVTVNYNGCKKKVEMAKCVGECKKTLTYNYDMFQLENSCLCCREENYEYREIALDCPDGSETVYRYRHITTCSCVDPCQSQTSIVS</sequence>
<comment type="caution">
    <text evidence="5">Lacks conserved residue(s) required for the propagation of feature annotation.</text>
</comment>
<dbReference type="Pfam" id="PF00007">
    <property type="entry name" value="Cys_knot"/>
    <property type="match status" value="1"/>
</dbReference>
<reference evidence="8 9" key="1">
    <citation type="journal article" date="2019" name="Mol. Ecol. Resour.">
        <title>Improving Illumina assemblies with Hi-C and long reads: an example with the North African dromedary.</title>
        <authorList>
            <person name="Elbers J.P."/>
            <person name="Rogers M.F."/>
            <person name="Perelman P.L."/>
            <person name="Proskuryakova A.A."/>
            <person name="Serdyukova N.A."/>
            <person name="Johnson W.E."/>
            <person name="Horin P."/>
            <person name="Corander J."/>
            <person name="Murphy D."/>
            <person name="Burger P.A."/>
        </authorList>
    </citation>
    <scope>NUCLEOTIDE SEQUENCE [LARGE SCALE GENOMIC DNA]</scope>
    <source>
        <strain evidence="8">Drom800</strain>
        <tissue evidence="8">Blood</tissue>
    </source>
</reference>
<evidence type="ECO:0000256" key="2">
    <source>
        <dbReference type="ARBA" id="ARBA00022525"/>
    </source>
</evidence>
<evidence type="ECO:0000259" key="7">
    <source>
        <dbReference type="PROSITE" id="PS01225"/>
    </source>
</evidence>
<feature type="disulfide bond" evidence="5">
    <location>
        <begin position="295"/>
        <end position="347"/>
    </location>
</feature>
<dbReference type="GO" id="GO:0005576">
    <property type="term" value="C:extracellular region"/>
    <property type="evidence" value="ECO:0007669"/>
    <property type="project" value="UniProtKB-SubCell"/>
</dbReference>
<feature type="compositionally biased region" description="Low complexity" evidence="6">
    <location>
        <begin position="66"/>
        <end position="75"/>
    </location>
</feature>
<dbReference type="PROSITE" id="PS01185">
    <property type="entry name" value="CTCK_1"/>
    <property type="match status" value="1"/>
</dbReference>
<comment type="subcellular location">
    <subcellularLocation>
        <location evidence="1">Secreted</location>
    </subcellularLocation>
</comment>
<dbReference type="AlphaFoldDB" id="A0A5N4DE69"/>
<keyword evidence="3" id="KW-0677">Repeat</keyword>
<dbReference type="PANTHER" id="PTHR47246:SF1">
    <property type="entry name" value="MUCIN-19"/>
    <property type="match status" value="1"/>
</dbReference>
<proteinExistence type="predicted"/>
<keyword evidence="4 5" id="KW-1015">Disulfide bond</keyword>
<gene>
    <name evidence="8" type="primary">Apomucin</name>
    <name evidence="8" type="ORF">Cadr_000016980</name>
</gene>
<organism evidence="8 9">
    <name type="scientific">Camelus dromedarius</name>
    <name type="common">Dromedary</name>
    <name type="synonym">Arabian camel</name>
    <dbReference type="NCBI Taxonomy" id="9838"/>
    <lineage>
        <taxon>Eukaryota</taxon>
        <taxon>Metazoa</taxon>
        <taxon>Chordata</taxon>
        <taxon>Craniata</taxon>
        <taxon>Vertebrata</taxon>
        <taxon>Euteleostomi</taxon>
        <taxon>Mammalia</taxon>
        <taxon>Eutheria</taxon>
        <taxon>Laurasiatheria</taxon>
        <taxon>Artiodactyla</taxon>
        <taxon>Tylopoda</taxon>
        <taxon>Camelidae</taxon>
        <taxon>Camelus</taxon>
    </lineage>
</organism>
<dbReference type="InterPro" id="IPR029034">
    <property type="entry name" value="Cystine-knot_cytokine"/>
</dbReference>
<dbReference type="PANTHER" id="PTHR47246">
    <property type="entry name" value="MUCIN-19"/>
    <property type="match status" value="1"/>
</dbReference>
<evidence type="ECO:0000256" key="1">
    <source>
        <dbReference type="ARBA" id="ARBA00004613"/>
    </source>
</evidence>
<dbReference type="EMBL" id="JWIN03000012">
    <property type="protein sequence ID" value="KAB1269395.1"/>
    <property type="molecule type" value="Genomic_DNA"/>
</dbReference>
<evidence type="ECO:0000313" key="9">
    <source>
        <dbReference type="Proteomes" id="UP000299084"/>
    </source>
</evidence>
<dbReference type="InterPro" id="IPR006208">
    <property type="entry name" value="Glyco_hormone_CN"/>
</dbReference>
<protein>
    <submittedName>
        <fullName evidence="8">Apomucin</fullName>
    </submittedName>
</protein>
<keyword evidence="2" id="KW-0964">Secreted</keyword>
<accession>A0A5N4DE69</accession>
<dbReference type="PROSITE" id="PS01225">
    <property type="entry name" value="CTCK_2"/>
    <property type="match status" value="1"/>
</dbReference>
<feature type="compositionally biased region" description="Polar residues" evidence="6">
    <location>
        <begin position="78"/>
        <end position="97"/>
    </location>
</feature>
<feature type="compositionally biased region" description="Polar residues" evidence="6">
    <location>
        <begin position="152"/>
        <end position="164"/>
    </location>
</feature>
<dbReference type="SMART" id="SM00041">
    <property type="entry name" value="CT"/>
    <property type="match status" value="1"/>
</dbReference>
<dbReference type="Proteomes" id="UP000299084">
    <property type="component" value="Unassembled WGS sequence"/>
</dbReference>
<evidence type="ECO:0000256" key="6">
    <source>
        <dbReference type="SAM" id="MobiDB-lite"/>
    </source>
</evidence>
<keyword evidence="9" id="KW-1185">Reference proteome</keyword>
<name>A0A5N4DE69_CAMDR</name>